<dbReference type="GO" id="GO:0008194">
    <property type="term" value="F:UDP-glycosyltransferase activity"/>
    <property type="evidence" value="ECO:0007669"/>
    <property type="project" value="InterPro"/>
</dbReference>
<dbReference type="FunFam" id="3.40.50.2000:FF:000072">
    <property type="entry name" value="Glycosyl transferase"/>
    <property type="match status" value="1"/>
</dbReference>
<evidence type="ECO:0000256" key="2">
    <source>
        <dbReference type="ARBA" id="ARBA00022676"/>
    </source>
</evidence>
<dbReference type="Pfam" id="PF21036">
    <property type="entry name" value="EryCIII-like_N"/>
    <property type="match status" value="1"/>
</dbReference>
<protein>
    <submittedName>
        <fullName evidence="6">UDP:flavonoid glycosyltransferase YjiC (YdhE family)</fullName>
    </submittedName>
</protein>
<evidence type="ECO:0000256" key="1">
    <source>
        <dbReference type="ARBA" id="ARBA00006962"/>
    </source>
</evidence>
<keyword evidence="7" id="KW-1185">Reference proteome</keyword>
<dbReference type="PANTHER" id="PTHR48050:SF13">
    <property type="entry name" value="STEROL 3-BETA-GLUCOSYLTRANSFERASE UGT80A2"/>
    <property type="match status" value="1"/>
</dbReference>
<dbReference type="InterPro" id="IPR048284">
    <property type="entry name" value="EryCIII-like_N"/>
</dbReference>
<dbReference type="EMBL" id="JACCBT010000001">
    <property type="protein sequence ID" value="NYE13707.1"/>
    <property type="molecule type" value="Genomic_DNA"/>
</dbReference>
<evidence type="ECO:0000259" key="5">
    <source>
        <dbReference type="Pfam" id="PF21036"/>
    </source>
</evidence>
<organism evidence="6 7">
    <name type="scientific">Actinomadura citrea</name>
    <dbReference type="NCBI Taxonomy" id="46158"/>
    <lineage>
        <taxon>Bacteria</taxon>
        <taxon>Bacillati</taxon>
        <taxon>Actinomycetota</taxon>
        <taxon>Actinomycetes</taxon>
        <taxon>Streptosporangiales</taxon>
        <taxon>Thermomonosporaceae</taxon>
        <taxon>Actinomadura</taxon>
    </lineage>
</organism>
<keyword evidence="2" id="KW-0328">Glycosyltransferase</keyword>
<dbReference type="InterPro" id="IPR050426">
    <property type="entry name" value="Glycosyltransferase_28"/>
</dbReference>
<dbReference type="AlphaFoldDB" id="A0A7Y9GBY7"/>
<proteinExistence type="inferred from homology"/>
<feature type="domain" description="Erythromycin biosynthesis protein CIII-like C-terminal" evidence="4">
    <location>
        <begin position="234"/>
        <end position="374"/>
    </location>
</feature>
<evidence type="ECO:0000313" key="6">
    <source>
        <dbReference type="EMBL" id="NYE13707.1"/>
    </source>
</evidence>
<dbReference type="RefSeq" id="WP_179834704.1">
    <property type="nucleotide sequence ID" value="NZ_BMRD01000024.1"/>
</dbReference>
<keyword evidence="3 6" id="KW-0808">Transferase</keyword>
<dbReference type="SUPFAM" id="SSF53756">
    <property type="entry name" value="UDP-Glycosyltransferase/glycogen phosphorylase"/>
    <property type="match status" value="1"/>
</dbReference>
<comment type="caution">
    <text evidence="6">The sequence shown here is derived from an EMBL/GenBank/DDBJ whole genome shotgun (WGS) entry which is preliminary data.</text>
</comment>
<feature type="domain" description="Erythromycin biosynthesis protein CIII-like N-terminal" evidence="5">
    <location>
        <begin position="22"/>
        <end position="220"/>
    </location>
</feature>
<dbReference type="CDD" id="cd03784">
    <property type="entry name" value="GT1_Gtf-like"/>
    <property type="match status" value="1"/>
</dbReference>
<sequence length="377" mass="40051">MRVMFCSHPGLGHFFPLVHLAWAFRTAGHEVIATIAGPTEGAAGSGVEIVDAAPGFSMEAVNERLAREHPEFVQTVATKPAINLDEWGPGFAAINRPLIDGLVALADDWGPDLVVYDQGTTAGLFAAARAGAPAVQRNVSAWRTRGMHEAAAAHLPDVCERYGVSISKPAVTIEEFPPSMLAGEQPEGWFMRWLPHSGGSVIGDRLPRPPERPRIAVSMGTVELQMLGTGTMRTIIDAAADVDAEFVLALGGVDIGSLGPLPDNVSSVGWIPLHFLLGTCTAIVHHGGGGTALTAIDAGIPQLITPDPRDLFQHTTLEAVRKRGIGFVSEREDVDAGLLTRLMTDEGVRAATAEVQREMATLPTPAATVQRLIEHLF</sequence>
<dbReference type="Gene3D" id="3.40.50.2000">
    <property type="entry name" value="Glycogen Phosphorylase B"/>
    <property type="match status" value="2"/>
</dbReference>
<dbReference type="Pfam" id="PF06722">
    <property type="entry name" value="EryCIII-like_C"/>
    <property type="match status" value="1"/>
</dbReference>
<gene>
    <name evidence="6" type="ORF">BJ999_004003</name>
</gene>
<comment type="similarity">
    <text evidence="1">Belongs to the glycosyltransferase 28 family.</text>
</comment>
<evidence type="ECO:0000313" key="7">
    <source>
        <dbReference type="Proteomes" id="UP000591272"/>
    </source>
</evidence>
<evidence type="ECO:0000256" key="3">
    <source>
        <dbReference type="ARBA" id="ARBA00022679"/>
    </source>
</evidence>
<dbReference type="GO" id="GO:0016758">
    <property type="term" value="F:hexosyltransferase activity"/>
    <property type="evidence" value="ECO:0007669"/>
    <property type="project" value="UniProtKB-ARBA"/>
</dbReference>
<dbReference type="Proteomes" id="UP000591272">
    <property type="component" value="Unassembled WGS sequence"/>
</dbReference>
<evidence type="ECO:0000259" key="4">
    <source>
        <dbReference type="Pfam" id="PF06722"/>
    </source>
</evidence>
<dbReference type="InterPro" id="IPR002213">
    <property type="entry name" value="UDP_glucos_trans"/>
</dbReference>
<reference evidence="6 7" key="1">
    <citation type="submission" date="2020-07" db="EMBL/GenBank/DDBJ databases">
        <title>Sequencing the genomes of 1000 actinobacteria strains.</title>
        <authorList>
            <person name="Klenk H.-P."/>
        </authorList>
    </citation>
    <scope>NUCLEOTIDE SEQUENCE [LARGE SCALE GENOMIC DNA]</scope>
    <source>
        <strain evidence="6 7">DSM 43461</strain>
    </source>
</reference>
<dbReference type="PANTHER" id="PTHR48050">
    <property type="entry name" value="STEROL 3-BETA-GLUCOSYLTRANSFERASE"/>
    <property type="match status" value="1"/>
</dbReference>
<dbReference type="InterPro" id="IPR010610">
    <property type="entry name" value="EryCIII-like_C"/>
</dbReference>
<name>A0A7Y9GBY7_9ACTN</name>
<accession>A0A7Y9GBY7</accession>
<dbReference type="GO" id="GO:0017000">
    <property type="term" value="P:antibiotic biosynthetic process"/>
    <property type="evidence" value="ECO:0007669"/>
    <property type="project" value="UniProtKB-ARBA"/>
</dbReference>